<organism evidence="1 2">
    <name type="scientific">Coptis chinensis</name>
    <dbReference type="NCBI Taxonomy" id="261450"/>
    <lineage>
        <taxon>Eukaryota</taxon>
        <taxon>Viridiplantae</taxon>
        <taxon>Streptophyta</taxon>
        <taxon>Embryophyta</taxon>
        <taxon>Tracheophyta</taxon>
        <taxon>Spermatophyta</taxon>
        <taxon>Magnoliopsida</taxon>
        <taxon>Ranunculales</taxon>
        <taxon>Ranunculaceae</taxon>
        <taxon>Coptidoideae</taxon>
        <taxon>Coptis</taxon>
    </lineage>
</organism>
<name>A0A835IWQ0_9MAGN</name>
<feature type="non-terminal residue" evidence="1">
    <location>
        <position position="97"/>
    </location>
</feature>
<proteinExistence type="predicted"/>
<dbReference type="AlphaFoldDB" id="A0A835IWQ0"/>
<protein>
    <submittedName>
        <fullName evidence="1">Uncharacterized protein</fullName>
    </submittedName>
</protein>
<evidence type="ECO:0000313" key="1">
    <source>
        <dbReference type="EMBL" id="KAF9625114.1"/>
    </source>
</evidence>
<dbReference type="Proteomes" id="UP000631114">
    <property type="component" value="Unassembled WGS sequence"/>
</dbReference>
<sequence length="97" mass="10856">MVNQYLPECYCSWLNERGSKPLFLAINLAAVGTEHPIITSGLGPAMLYASPWSSLQISDHTWKSYLTPFALQVLFDLCQGKLNSCMTKKHCTRITCT</sequence>
<dbReference type="EMBL" id="JADFTS010000001">
    <property type="protein sequence ID" value="KAF9625114.1"/>
    <property type="molecule type" value="Genomic_DNA"/>
</dbReference>
<accession>A0A835IWQ0</accession>
<gene>
    <name evidence="1" type="ORF">IFM89_019064</name>
</gene>
<keyword evidence="2" id="KW-1185">Reference proteome</keyword>
<reference evidence="1 2" key="1">
    <citation type="submission" date="2020-10" db="EMBL/GenBank/DDBJ databases">
        <title>The Coptis chinensis genome and diversification of protoberbering-type alkaloids.</title>
        <authorList>
            <person name="Wang B."/>
            <person name="Shu S."/>
            <person name="Song C."/>
            <person name="Liu Y."/>
        </authorList>
    </citation>
    <scope>NUCLEOTIDE SEQUENCE [LARGE SCALE GENOMIC DNA]</scope>
    <source>
        <strain evidence="1">HL-2020</strain>
        <tissue evidence="1">Leaf</tissue>
    </source>
</reference>
<comment type="caution">
    <text evidence="1">The sequence shown here is derived from an EMBL/GenBank/DDBJ whole genome shotgun (WGS) entry which is preliminary data.</text>
</comment>
<evidence type="ECO:0000313" key="2">
    <source>
        <dbReference type="Proteomes" id="UP000631114"/>
    </source>
</evidence>